<dbReference type="GeneID" id="103276703"/>
<evidence type="ECO:0000313" key="3">
    <source>
        <dbReference type="RefSeq" id="XP_008072310.1"/>
    </source>
</evidence>
<dbReference type="AlphaFoldDB" id="A0A1U7UQ22"/>
<dbReference type="Proteomes" id="UP000189704">
    <property type="component" value="Unplaced"/>
</dbReference>
<evidence type="ECO:0000313" key="2">
    <source>
        <dbReference type="Proteomes" id="UP000189704"/>
    </source>
</evidence>
<feature type="region of interest" description="Disordered" evidence="1">
    <location>
        <begin position="1"/>
        <end position="22"/>
    </location>
</feature>
<feature type="region of interest" description="Disordered" evidence="1">
    <location>
        <begin position="34"/>
        <end position="63"/>
    </location>
</feature>
<protein>
    <submittedName>
        <fullName evidence="3">Late cornified envelope protein 6A</fullName>
    </submittedName>
</protein>
<evidence type="ECO:0000256" key="1">
    <source>
        <dbReference type="SAM" id="MobiDB-lite"/>
    </source>
</evidence>
<sequence>MSQQKQQSWEPPNAPQCSPPQCPSPCLDPCSAPCGTSCSRDCHSSSQKPRAQNPTCHRRTRRRKPRCLRGSTTYPCKEVEC</sequence>
<organism evidence="2 3">
    <name type="scientific">Carlito syrichta</name>
    <name type="common">Philippine tarsier</name>
    <name type="synonym">Tarsius syrichta</name>
    <dbReference type="NCBI Taxonomy" id="1868482"/>
    <lineage>
        <taxon>Eukaryota</taxon>
        <taxon>Metazoa</taxon>
        <taxon>Chordata</taxon>
        <taxon>Craniata</taxon>
        <taxon>Vertebrata</taxon>
        <taxon>Euteleostomi</taxon>
        <taxon>Mammalia</taxon>
        <taxon>Eutheria</taxon>
        <taxon>Euarchontoglires</taxon>
        <taxon>Primates</taxon>
        <taxon>Haplorrhini</taxon>
        <taxon>Tarsiiformes</taxon>
        <taxon>Tarsiidae</taxon>
        <taxon>Carlito</taxon>
    </lineage>
</organism>
<feature type="compositionally biased region" description="Polar residues" evidence="1">
    <location>
        <begin position="1"/>
        <end position="10"/>
    </location>
</feature>
<dbReference type="Pfam" id="PF15858">
    <property type="entry name" value="LCE6A"/>
    <property type="match status" value="1"/>
</dbReference>
<dbReference type="RefSeq" id="XP_008072310.1">
    <property type="nucleotide sequence ID" value="XM_008074119.1"/>
</dbReference>
<name>A0A1U7UQ22_CARSF</name>
<feature type="compositionally biased region" description="Pro residues" evidence="1">
    <location>
        <begin position="12"/>
        <end position="22"/>
    </location>
</feature>
<reference evidence="3" key="1">
    <citation type="submission" date="2025-08" db="UniProtKB">
        <authorList>
            <consortium name="RefSeq"/>
        </authorList>
    </citation>
    <scope>IDENTIFICATION</scope>
</reference>
<feature type="compositionally biased region" description="Polar residues" evidence="1">
    <location>
        <begin position="34"/>
        <end position="55"/>
    </location>
</feature>
<gene>
    <name evidence="3" type="primary">LCE6A</name>
</gene>
<proteinExistence type="predicted"/>
<dbReference type="InterPro" id="IPR031716">
    <property type="entry name" value="LCE6A"/>
</dbReference>
<accession>A0A1U7UQ22</accession>
<dbReference type="KEGG" id="csyr:103276703"/>
<keyword evidence="2" id="KW-1185">Reference proteome</keyword>
<dbReference type="CTD" id="448835"/>